<feature type="compositionally biased region" description="Polar residues" evidence="1">
    <location>
        <begin position="588"/>
        <end position="600"/>
    </location>
</feature>
<feature type="transmembrane region" description="Helical" evidence="2">
    <location>
        <begin position="166"/>
        <end position="187"/>
    </location>
</feature>
<keyword evidence="2" id="KW-0472">Membrane</keyword>
<proteinExistence type="predicted"/>
<dbReference type="STRING" id="50376.A0A517LE48"/>
<dbReference type="AlphaFoldDB" id="A0A517LE48"/>
<feature type="region of interest" description="Disordered" evidence="1">
    <location>
        <begin position="588"/>
        <end position="657"/>
    </location>
</feature>
<keyword evidence="4" id="KW-1185">Reference proteome</keyword>
<feature type="region of interest" description="Disordered" evidence="1">
    <location>
        <begin position="679"/>
        <end position="745"/>
    </location>
</feature>
<accession>A0A517LE48</accession>
<protein>
    <submittedName>
        <fullName evidence="3">Uncharacterized protein</fullName>
    </submittedName>
</protein>
<feature type="compositionally biased region" description="Polar residues" evidence="1">
    <location>
        <begin position="688"/>
        <end position="703"/>
    </location>
</feature>
<sequence length="765" mass="85877">MDLSRYISMKKRKSTGFSHQSGSSARRRRYLPLFASPINQESLEALNHESLFRSDSTNRSSTPRLYKHHEEASTIELFYDLFFVGNLAYYSAMHQHVDAQAVIAYLKLFTLMWFTWLPTTLFDVRFSADSVWNRSCKAVHFGVMTGFVFAGPLFDMYDKAEDIRSFRAFALVLVVSRAILTLQYSLVMWQSRKCKRAMLPLGLTVFTNLLAMILFLVARYAFPDGSVQWYKPALLIFVAIADGLTTMLVAIFWRIVSFKYTNLVERVGLLTLIIIGEGIIGMVKSVSCITKSQATNNGTEIGTVVAAVLLLYLIWMLYFDQIEHERFGTIRQQIWALLHFPLHVAILLCVEGNTSLIVWNSAVQGLKFVWSRKPLLDQGSPSFAFASSGAFVSSFNSSMWAIDKQFKTKSWATSYDWTSDITAISNISSTYAFRSPSWNDATAPIIDKAYQAASVFVLESHQETLSKMIAVMPKPGDELQALYQVFDVAVLYFYSGAAAMLLILAICYWFGKLHKTKYEFGEIINRTLVGFTLLVIGISTVLSNKTETGFKVAASNWIIPIVVIAFFLVIALDNILLTITTLSQKRRSTFSTPDTHPSSSLEEDEENLVSRGRYAQAMRSNPASRHTSPFDASRFEKGNRSRVGSRASSPYDPARYNLYDQPEDLEEVHPALRDNTFPLIHSHHGSIPNLSGARTTRSRQSSLGPGAQRGRYDTLASHSRENSLGPGVSRISPSHSRQSSVDRNGGRIIYDVHDENEELGHGAQA</sequence>
<feature type="transmembrane region" description="Helical" evidence="2">
    <location>
        <begin position="491"/>
        <end position="511"/>
    </location>
</feature>
<feature type="transmembrane region" description="Helical" evidence="2">
    <location>
        <begin position="301"/>
        <end position="319"/>
    </location>
</feature>
<evidence type="ECO:0000256" key="1">
    <source>
        <dbReference type="SAM" id="MobiDB-lite"/>
    </source>
</evidence>
<keyword evidence="2" id="KW-0812">Transmembrane</keyword>
<feature type="transmembrane region" description="Helical" evidence="2">
    <location>
        <begin position="263"/>
        <end position="281"/>
    </location>
</feature>
<feature type="transmembrane region" description="Helical" evidence="2">
    <location>
        <begin position="199"/>
        <end position="222"/>
    </location>
</feature>
<dbReference type="OrthoDB" id="3177213at2759"/>
<reference evidence="3 4" key="1">
    <citation type="submission" date="2019-07" db="EMBL/GenBank/DDBJ databases">
        <title>Finished genome of Venturia effusa.</title>
        <authorList>
            <person name="Young C.A."/>
            <person name="Cox M.P."/>
            <person name="Ganley A.R.D."/>
            <person name="David W.J."/>
        </authorList>
    </citation>
    <scope>NUCLEOTIDE SEQUENCE [LARGE SCALE GENOMIC DNA]</scope>
    <source>
        <strain evidence="4">albino</strain>
    </source>
</reference>
<feature type="transmembrane region" description="Helical" evidence="2">
    <location>
        <begin position="99"/>
        <end position="117"/>
    </location>
</feature>
<feature type="transmembrane region" description="Helical" evidence="2">
    <location>
        <begin position="234"/>
        <end position="256"/>
    </location>
</feature>
<dbReference type="Proteomes" id="UP000316270">
    <property type="component" value="Chromosome 10"/>
</dbReference>
<dbReference type="PANTHER" id="PTHR42101:SF1">
    <property type="entry name" value="LOW TEMPERATURE REQUIREMENT A"/>
    <property type="match status" value="1"/>
</dbReference>
<evidence type="ECO:0000256" key="2">
    <source>
        <dbReference type="SAM" id="Phobius"/>
    </source>
</evidence>
<dbReference type="EMBL" id="CP042194">
    <property type="protein sequence ID" value="QDS73917.1"/>
    <property type="molecule type" value="Genomic_DNA"/>
</dbReference>
<evidence type="ECO:0000313" key="4">
    <source>
        <dbReference type="Proteomes" id="UP000316270"/>
    </source>
</evidence>
<feature type="compositionally biased region" description="Low complexity" evidence="1">
    <location>
        <begin position="729"/>
        <end position="739"/>
    </location>
</feature>
<feature type="transmembrane region" description="Helical" evidence="2">
    <location>
        <begin position="340"/>
        <end position="362"/>
    </location>
</feature>
<evidence type="ECO:0000313" key="3">
    <source>
        <dbReference type="EMBL" id="QDS73917.1"/>
    </source>
</evidence>
<keyword evidence="2" id="KW-1133">Transmembrane helix</keyword>
<feature type="compositionally biased region" description="Polar residues" evidence="1">
    <location>
        <begin position="618"/>
        <end position="627"/>
    </location>
</feature>
<gene>
    <name evidence="3" type="ORF">FKW77_007610</name>
</gene>
<dbReference type="Pfam" id="PF06772">
    <property type="entry name" value="LtrA"/>
    <property type="match status" value="1"/>
</dbReference>
<name>A0A517LE48_9PEZI</name>
<dbReference type="InterPro" id="IPR010640">
    <property type="entry name" value="Low_temperature_requirement_A"/>
</dbReference>
<feature type="transmembrane region" description="Helical" evidence="2">
    <location>
        <begin position="557"/>
        <end position="577"/>
    </location>
</feature>
<feature type="transmembrane region" description="Helical" evidence="2">
    <location>
        <begin position="523"/>
        <end position="542"/>
    </location>
</feature>
<organism evidence="3 4">
    <name type="scientific">Venturia effusa</name>
    <dbReference type="NCBI Taxonomy" id="50376"/>
    <lineage>
        <taxon>Eukaryota</taxon>
        <taxon>Fungi</taxon>
        <taxon>Dikarya</taxon>
        <taxon>Ascomycota</taxon>
        <taxon>Pezizomycotina</taxon>
        <taxon>Dothideomycetes</taxon>
        <taxon>Pleosporomycetidae</taxon>
        <taxon>Venturiales</taxon>
        <taxon>Venturiaceae</taxon>
        <taxon>Venturia</taxon>
    </lineage>
</organism>
<dbReference type="PANTHER" id="PTHR42101">
    <property type="entry name" value="CHROMOSOME 16, WHOLE GENOME SHOTGUN SEQUENCE"/>
    <property type="match status" value="1"/>
</dbReference>